<dbReference type="PROSITE" id="PS50151">
    <property type="entry name" value="UVR"/>
    <property type="match status" value="1"/>
</dbReference>
<dbReference type="CDD" id="cd10434">
    <property type="entry name" value="GIY-YIG_UvrC_Cho"/>
    <property type="match status" value="1"/>
</dbReference>
<keyword evidence="5" id="KW-0234">DNA repair</keyword>
<keyword evidence="3" id="KW-0228">DNA excision</keyword>
<feature type="coiled-coil region" evidence="6">
    <location>
        <begin position="219"/>
        <end position="251"/>
    </location>
</feature>
<dbReference type="PANTHER" id="PTHR30562:SF1">
    <property type="entry name" value="UVRABC SYSTEM PROTEIN C"/>
    <property type="match status" value="1"/>
</dbReference>
<dbReference type="EMBL" id="PFBW01000178">
    <property type="protein sequence ID" value="PIR77152.1"/>
    <property type="molecule type" value="Genomic_DNA"/>
</dbReference>
<dbReference type="SUPFAM" id="SSF46600">
    <property type="entry name" value="C-terminal UvrC-binding domain of UvrB"/>
    <property type="match status" value="1"/>
</dbReference>
<evidence type="ECO:0000313" key="11">
    <source>
        <dbReference type="Proteomes" id="UP000228528"/>
    </source>
</evidence>
<dbReference type="GO" id="GO:0009381">
    <property type="term" value="F:excinuclease ABC activity"/>
    <property type="evidence" value="ECO:0007669"/>
    <property type="project" value="InterPro"/>
</dbReference>
<dbReference type="Pfam" id="PF01541">
    <property type="entry name" value="GIY-YIG"/>
    <property type="match status" value="1"/>
</dbReference>
<organism evidence="10 11">
    <name type="scientific">Candidatus Magasanikbacteria bacterium CG10_big_fil_rev_8_21_14_0_10_38_6</name>
    <dbReference type="NCBI Taxonomy" id="1974647"/>
    <lineage>
        <taxon>Bacteria</taxon>
        <taxon>Candidatus Magasanikiibacteriota</taxon>
    </lineage>
</organism>
<gene>
    <name evidence="10" type="ORF">COU30_04050</name>
</gene>
<reference evidence="11" key="1">
    <citation type="submission" date="2017-09" db="EMBL/GenBank/DDBJ databases">
        <title>Depth-based differentiation of microbial function through sediment-hosted aquifers and enrichment of novel symbionts in the deep terrestrial subsurface.</title>
        <authorList>
            <person name="Probst A.J."/>
            <person name="Ladd B."/>
            <person name="Jarett J.K."/>
            <person name="Geller-Mcgrath D.E."/>
            <person name="Sieber C.M.K."/>
            <person name="Emerson J.B."/>
            <person name="Anantharaman K."/>
            <person name="Thomas B.C."/>
            <person name="Malmstrom R."/>
            <person name="Stieglmeier M."/>
            <person name="Klingl A."/>
            <person name="Woyke T."/>
            <person name="Ryan C.M."/>
            <person name="Banfield J.F."/>
        </authorList>
    </citation>
    <scope>NUCLEOTIDE SEQUENCE [LARGE SCALE GENOMIC DNA]</scope>
</reference>
<dbReference type="GO" id="GO:0006289">
    <property type="term" value="P:nucleotide-excision repair"/>
    <property type="evidence" value="ECO:0007669"/>
    <property type="project" value="InterPro"/>
</dbReference>
<evidence type="ECO:0000256" key="6">
    <source>
        <dbReference type="SAM" id="Coils"/>
    </source>
</evidence>
<evidence type="ECO:0000256" key="1">
    <source>
        <dbReference type="ARBA" id="ARBA00022490"/>
    </source>
</evidence>
<evidence type="ECO:0000256" key="2">
    <source>
        <dbReference type="ARBA" id="ARBA00022763"/>
    </source>
</evidence>
<dbReference type="AlphaFoldDB" id="A0A2M6P095"/>
<dbReference type="PANTHER" id="PTHR30562">
    <property type="entry name" value="UVRC/OXIDOREDUCTASE"/>
    <property type="match status" value="1"/>
</dbReference>
<keyword evidence="6" id="KW-0175">Coiled coil</keyword>
<evidence type="ECO:0000259" key="9">
    <source>
        <dbReference type="PROSITE" id="PS50165"/>
    </source>
</evidence>
<evidence type="ECO:0008006" key="12">
    <source>
        <dbReference type="Google" id="ProtNLM"/>
    </source>
</evidence>
<evidence type="ECO:0000256" key="4">
    <source>
        <dbReference type="ARBA" id="ARBA00022881"/>
    </source>
</evidence>
<evidence type="ECO:0000256" key="5">
    <source>
        <dbReference type="ARBA" id="ARBA00023204"/>
    </source>
</evidence>
<dbReference type="InterPro" id="IPR038476">
    <property type="entry name" value="UvrC_RNase_H_dom_sf"/>
</dbReference>
<sequence length="399" mass="46386">MEKNTIEKLKKKIQTFPDEPGIYQFFDTKKELIYVGKATSLKNRVKSYFIGKRTSRPIEQMIHQVASITYKQTDSVIEAIILESNYIKKYKPKYNVISKDDKSWNYLVITKDEYPLVIPIRQHELKQKIEQEIKKEFQYVFGPYPGLAQKPTMKVLTKLFNLSTCQKNKKAKKQKKPCLYRQMGQCLGVCTGEITSAVYKQKVIKPLVTFLRGGKKRLLTSIKKNMQQAAKEKQFEEAARLRDQLHNLQKIQDVTLINKSFFETEETNTQEFITKIEGYDISNLGTTGKVGSMVVFVHGEPDKTQYRKFKIKTVEGQSDVDCLDEVLTRRLKHNEWKYPDLFLIDGGLPQVNRIKKVFKKTGIQIPIIGIAKGSDRKKNEIILGTTDREIIKWVYKHTK</sequence>
<evidence type="ECO:0000256" key="3">
    <source>
        <dbReference type="ARBA" id="ARBA00022769"/>
    </source>
</evidence>
<dbReference type="Gene3D" id="3.40.1440.10">
    <property type="entry name" value="GIY-YIG endonuclease"/>
    <property type="match status" value="1"/>
</dbReference>
<dbReference type="InterPro" id="IPR036876">
    <property type="entry name" value="UVR_dom_sf"/>
</dbReference>
<dbReference type="FunFam" id="3.40.1440.10:FF:000001">
    <property type="entry name" value="UvrABC system protein C"/>
    <property type="match status" value="1"/>
</dbReference>
<dbReference type="Gene3D" id="4.10.860.10">
    <property type="entry name" value="UVR domain"/>
    <property type="match status" value="1"/>
</dbReference>
<comment type="caution">
    <text evidence="10">The sequence shown here is derived from an EMBL/GenBank/DDBJ whole genome shotgun (WGS) entry which is preliminary data.</text>
</comment>
<accession>A0A2M6P095</accession>
<dbReference type="InterPro" id="IPR001943">
    <property type="entry name" value="UVR_dom"/>
</dbReference>
<dbReference type="Pfam" id="PF08459">
    <property type="entry name" value="UvrC_RNaseH_dom"/>
    <property type="match status" value="1"/>
</dbReference>
<name>A0A2M6P095_9BACT</name>
<dbReference type="GO" id="GO:0009380">
    <property type="term" value="C:excinuclease repair complex"/>
    <property type="evidence" value="ECO:0007669"/>
    <property type="project" value="TreeGrafter"/>
</dbReference>
<dbReference type="Pfam" id="PF02151">
    <property type="entry name" value="UVR"/>
    <property type="match status" value="1"/>
</dbReference>
<keyword evidence="2" id="KW-0227">DNA damage</keyword>
<keyword evidence="1" id="KW-0963">Cytoplasm</keyword>
<feature type="domain" description="UVR" evidence="7">
    <location>
        <begin position="216"/>
        <end position="251"/>
    </location>
</feature>
<dbReference type="PROSITE" id="PS50164">
    <property type="entry name" value="GIY_YIG"/>
    <property type="match status" value="1"/>
</dbReference>
<dbReference type="Proteomes" id="UP000228528">
    <property type="component" value="Unassembled WGS sequence"/>
</dbReference>
<evidence type="ECO:0000259" key="7">
    <source>
        <dbReference type="PROSITE" id="PS50151"/>
    </source>
</evidence>
<proteinExistence type="predicted"/>
<dbReference type="Gene3D" id="3.30.420.340">
    <property type="entry name" value="UvrC, RNAse H endonuclease domain"/>
    <property type="match status" value="1"/>
</dbReference>
<evidence type="ECO:0000313" key="10">
    <source>
        <dbReference type="EMBL" id="PIR77152.1"/>
    </source>
</evidence>
<dbReference type="InterPro" id="IPR047296">
    <property type="entry name" value="GIY-YIG_UvrC_Cho"/>
</dbReference>
<dbReference type="InterPro" id="IPR050066">
    <property type="entry name" value="UvrABC_protein_C"/>
</dbReference>
<dbReference type="SMART" id="SM00465">
    <property type="entry name" value="GIYc"/>
    <property type="match status" value="1"/>
</dbReference>
<keyword evidence="4" id="KW-0267">Excision nuclease</keyword>
<protein>
    <recommendedName>
        <fullName evidence="12">Excinuclease ABC subunit C</fullName>
    </recommendedName>
</protein>
<dbReference type="PROSITE" id="PS50165">
    <property type="entry name" value="UVRC"/>
    <property type="match status" value="1"/>
</dbReference>
<dbReference type="InterPro" id="IPR001162">
    <property type="entry name" value="UvrC_RNase_H_dom"/>
</dbReference>
<feature type="domain" description="UvrC family homology region profile" evidence="9">
    <location>
        <begin position="212"/>
        <end position="358"/>
    </location>
</feature>
<feature type="non-terminal residue" evidence="10">
    <location>
        <position position="399"/>
    </location>
</feature>
<dbReference type="InterPro" id="IPR035901">
    <property type="entry name" value="GIY-YIG_endonuc_sf"/>
</dbReference>
<evidence type="ECO:0000259" key="8">
    <source>
        <dbReference type="PROSITE" id="PS50164"/>
    </source>
</evidence>
<dbReference type="SUPFAM" id="SSF82771">
    <property type="entry name" value="GIY-YIG endonuclease"/>
    <property type="match status" value="1"/>
</dbReference>
<feature type="domain" description="GIY-YIG" evidence="8">
    <location>
        <begin position="18"/>
        <end position="96"/>
    </location>
</feature>
<dbReference type="InterPro" id="IPR000305">
    <property type="entry name" value="GIY-YIG_endonuc"/>
</dbReference>